<dbReference type="PANTHER" id="PTHR28457:SF1">
    <property type="entry name" value="CILIA- AND FLAGELLA-ASSOCIATED PROTEIN 119"/>
    <property type="match status" value="1"/>
</dbReference>
<dbReference type="InterPro" id="IPR032727">
    <property type="entry name" value="CLAMP"/>
</dbReference>
<feature type="region of interest" description="Disordered" evidence="1">
    <location>
        <begin position="224"/>
        <end position="263"/>
    </location>
</feature>
<evidence type="ECO:0000256" key="1">
    <source>
        <dbReference type="SAM" id="MobiDB-lite"/>
    </source>
</evidence>
<protein>
    <submittedName>
        <fullName evidence="2">DgyrCDS7766</fullName>
    </submittedName>
</protein>
<feature type="region of interest" description="Disordered" evidence="1">
    <location>
        <begin position="1"/>
        <end position="33"/>
    </location>
</feature>
<dbReference type="EMBL" id="CAJFCJ010000009">
    <property type="protein sequence ID" value="CAD5119122.1"/>
    <property type="molecule type" value="Genomic_DNA"/>
</dbReference>
<dbReference type="Pfam" id="PF14769">
    <property type="entry name" value="CLAMP"/>
    <property type="match status" value="1"/>
</dbReference>
<name>A0A7I8VUL1_9ANNE</name>
<evidence type="ECO:0000313" key="2">
    <source>
        <dbReference type="EMBL" id="CAD5119122.1"/>
    </source>
</evidence>
<organism evidence="2 3">
    <name type="scientific">Dimorphilus gyrociliatus</name>
    <dbReference type="NCBI Taxonomy" id="2664684"/>
    <lineage>
        <taxon>Eukaryota</taxon>
        <taxon>Metazoa</taxon>
        <taxon>Spiralia</taxon>
        <taxon>Lophotrochozoa</taxon>
        <taxon>Annelida</taxon>
        <taxon>Polychaeta</taxon>
        <taxon>Polychaeta incertae sedis</taxon>
        <taxon>Dinophilidae</taxon>
        <taxon>Dimorphilus</taxon>
    </lineage>
</organism>
<feature type="compositionally biased region" description="Acidic residues" evidence="1">
    <location>
        <begin position="236"/>
        <end position="257"/>
    </location>
</feature>
<evidence type="ECO:0000313" key="3">
    <source>
        <dbReference type="Proteomes" id="UP000549394"/>
    </source>
</evidence>
<dbReference type="AlphaFoldDB" id="A0A7I8VUL1"/>
<feature type="compositionally biased region" description="Basic and acidic residues" evidence="1">
    <location>
        <begin position="1"/>
        <end position="13"/>
    </location>
</feature>
<proteinExistence type="predicted"/>
<feature type="region of interest" description="Disordered" evidence="1">
    <location>
        <begin position="290"/>
        <end position="313"/>
    </location>
</feature>
<dbReference type="OrthoDB" id="425082at2759"/>
<gene>
    <name evidence="2" type="ORF">DGYR_LOCUS7407</name>
</gene>
<accession>A0A7I8VUL1</accession>
<sequence length="313" mass="36035">MADSREDMSRENTQEDVLVESSRPDNEQIPLQPSNESIVLEPRSLSQQFVDYSNRLIQPRSHRAKILVWADLTVNDMDLLEGCKAPDDIKRELCTIFQLTDGIDPEKTEVLLDLYYYAIIFSRENSFSKAQTSALISIIKATHDVCTETPFGNVNETFSYFKDLILCHSVKRPPFSINLFDAHQVRLITDYMLNTYFRHYKMYKYAFTPLVRLDLGLKYIGMKETPPPSEKADEESVKDDEKEEVDVEEPKPDEEESPAASELRSLIKMHLTTELKRVQNQWEERLQESIASISGKVDAAEDKGRKSGKGKRK</sequence>
<reference evidence="2 3" key="1">
    <citation type="submission" date="2020-08" db="EMBL/GenBank/DDBJ databases">
        <authorList>
            <person name="Hejnol A."/>
        </authorList>
    </citation>
    <scope>NUCLEOTIDE SEQUENCE [LARGE SCALE GENOMIC DNA]</scope>
</reference>
<dbReference type="Proteomes" id="UP000549394">
    <property type="component" value="Unassembled WGS sequence"/>
</dbReference>
<comment type="caution">
    <text evidence="2">The sequence shown here is derived from an EMBL/GenBank/DDBJ whole genome shotgun (WGS) entry which is preliminary data.</text>
</comment>
<dbReference type="PANTHER" id="PTHR28457">
    <property type="entry name" value="COILED-COIL DOMAIN-CONTAINING PROTEIN 189"/>
    <property type="match status" value="1"/>
</dbReference>
<keyword evidence="3" id="KW-1185">Reference proteome</keyword>